<dbReference type="PRINTS" id="PR00080">
    <property type="entry name" value="SDRFAMILY"/>
</dbReference>
<dbReference type="InterPro" id="IPR020904">
    <property type="entry name" value="Sc_DH/Rdtase_CS"/>
</dbReference>
<dbReference type="InParanoid" id="A0A7M7JDX8"/>
<sequence length="341" mass="37862">MDDSSHCKFLSTDVSFSSRLIFYLGLLFLAIIGARFLQSICRGLYHCFIGQLLGLNVNFKKYKGKWAIITGASDGIGRAYAEQLADKGLNVVLISRTLSKLKEVASYIQEESKVETKVLSVDFSSNDRGCYDAIKTFVKDLEVAVLVNNVGMSFPYPEYYTLVPDGDILMDQLIQANCTAATLMMRIILPGMTQRRSGVIINISSLSSMYPLPLLSVYAGTKAYLDFVSQAVATEYRQFGVIVQSVKPAFVSTRMSKIRQASINVPTPNAYVKQALTTVGLESSTYGYIPHKVRGYLQEVAFTSMPIHCMLALSLRVMASLRSIRYKKDAKEDPFKKSKSS</sequence>
<keyword evidence="4" id="KW-0560">Oxidoreductase</keyword>
<dbReference type="EnsemblMetazoa" id="XM_022794938">
    <property type="protein sequence ID" value="XP_022650673"/>
    <property type="gene ID" value="LOC111245920"/>
</dbReference>
<feature type="transmembrane region" description="Helical" evidence="6">
    <location>
        <begin position="20"/>
        <end position="37"/>
    </location>
</feature>
<keyword evidence="8" id="KW-1185">Reference proteome</keyword>
<protein>
    <submittedName>
        <fullName evidence="7">Uncharacterized protein</fullName>
    </submittedName>
</protein>
<dbReference type="GO" id="GO:0005783">
    <property type="term" value="C:endoplasmic reticulum"/>
    <property type="evidence" value="ECO:0007669"/>
    <property type="project" value="UniProtKB-SubCell"/>
</dbReference>
<dbReference type="PRINTS" id="PR00081">
    <property type="entry name" value="GDHRDH"/>
</dbReference>
<dbReference type="OMA" id="SGHWNHE"/>
<dbReference type="Proteomes" id="UP000594260">
    <property type="component" value="Unplaced"/>
</dbReference>
<dbReference type="GO" id="GO:0016491">
    <property type="term" value="F:oxidoreductase activity"/>
    <property type="evidence" value="ECO:0007669"/>
    <property type="project" value="UniProtKB-KW"/>
</dbReference>
<evidence type="ECO:0000256" key="5">
    <source>
        <dbReference type="RuleBase" id="RU000363"/>
    </source>
</evidence>
<dbReference type="FunCoup" id="A0A7M7JDX8">
    <property type="interactions" value="1128"/>
</dbReference>
<accession>A0A7M7JDX8</accession>
<keyword evidence="6" id="KW-0812">Transmembrane</keyword>
<dbReference type="KEGG" id="vde:111245920"/>
<organism evidence="7 8">
    <name type="scientific">Varroa destructor</name>
    <name type="common">Honeybee mite</name>
    <dbReference type="NCBI Taxonomy" id="109461"/>
    <lineage>
        <taxon>Eukaryota</taxon>
        <taxon>Metazoa</taxon>
        <taxon>Ecdysozoa</taxon>
        <taxon>Arthropoda</taxon>
        <taxon>Chelicerata</taxon>
        <taxon>Arachnida</taxon>
        <taxon>Acari</taxon>
        <taxon>Parasitiformes</taxon>
        <taxon>Mesostigmata</taxon>
        <taxon>Gamasina</taxon>
        <taxon>Dermanyssoidea</taxon>
        <taxon>Varroidae</taxon>
        <taxon>Varroa</taxon>
    </lineage>
</organism>
<evidence type="ECO:0000256" key="2">
    <source>
        <dbReference type="ARBA" id="ARBA00006484"/>
    </source>
</evidence>
<dbReference type="AlphaFoldDB" id="A0A7M7JDX8"/>
<evidence type="ECO:0000313" key="8">
    <source>
        <dbReference type="Proteomes" id="UP000594260"/>
    </source>
</evidence>
<dbReference type="RefSeq" id="XP_022650664.1">
    <property type="nucleotide sequence ID" value="XM_022794929.1"/>
</dbReference>
<comment type="subcellular location">
    <subcellularLocation>
        <location evidence="1">Endoplasmic reticulum</location>
    </subcellularLocation>
</comment>
<dbReference type="InterPro" id="IPR036291">
    <property type="entry name" value="NAD(P)-bd_dom_sf"/>
</dbReference>
<dbReference type="FunFam" id="3.40.50.720:FF:000137">
    <property type="entry name" value="Hydroxysteroid (17-beta) dehydrogenase 3"/>
    <property type="match status" value="1"/>
</dbReference>
<evidence type="ECO:0000256" key="6">
    <source>
        <dbReference type="SAM" id="Phobius"/>
    </source>
</evidence>
<dbReference type="CDD" id="cd05356">
    <property type="entry name" value="17beta-HSD1_like_SDR_c"/>
    <property type="match status" value="1"/>
</dbReference>
<keyword evidence="6" id="KW-1133">Transmembrane helix</keyword>
<dbReference type="PROSITE" id="PS00061">
    <property type="entry name" value="ADH_SHORT"/>
    <property type="match status" value="1"/>
</dbReference>
<dbReference type="EnsemblMetazoa" id="XM_022794929">
    <property type="protein sequence ID" value="XP_022650664"/>
    <property type="gene ID" value="LOC111245920"/>
</dbReference>
<dbReference type="GeneID" id="111245920"/>
<comment type="similarity">
    <text evidence="2 5">Belongs to the short-chain dehydrogenases/reductases (SDR) family.</text>
</comment>
<dbReference type="OrthoDB" id="5545019at2759"/>
<dbReference type="Gene3D" id="3.40.50.720">
    <property type="entry name" value="NAD(P)-binding Rossmann-like Domain"/>
    <property type="match status" value="1"/>
</dbReference>
<evidence type="ECO:0000256" key="3">
    <source>
        <dbReference type="ARBA" id="ARBA00022857"/>
    </source>
</evidence>
<dbReference type="InterPro" id="IPR002347">
    <property type="entry name" value="SDR_fam"/>
</dbReference>
<dbReference type="InterPro" id="IPR051019">
    <property type="entry name" value="VLCFA-Steroid_DH"/>
</dbReference>
<dbReference type="Pfam" id="PF00106">
    <property type="entry name" value="adh_short"/>
    <property type="match status" value="1"/>
</dbReference>
<name>A0A7M7JDX8_VARDE</name>
<evidence type="ECO:0000256" key="1">
    <source>
        <dbReference type="ARBA" id="ARBA00004240"/>
    </source>
</evidence>
<dbReference type="PIRSF" id="PIRSF000126">
    <property type="entry name" value="11-beta-HSD1"/>
    <property type="match status" value="1"/>
</dbReference>
<proteinExistence type="inferred from homology"/>
<evidence type="ECO:0000313" key="7">
    <source>
        <dbReference type="EnsemblMetazoa" id="XP_022650664"/>
    </source>
</evidence>
<dbReference type="SUPFAM" id="SSF51735">
    <property type="entry name" value="NAD(P)-binding Rossmann-fold domains"/>
    <property type="match status" value="1"/>
</dbReference>
<keyword evidence="3" id="KW-0521">NADP</keyword>
<dbReference type="PANTHER" id="PTHR43899">
    <property type="entry name" value="RH59310P"/>
    <property type="match status" value="1"/>
</dbReference>
<dbReference type="RefSeq" id="XP_022650673.1">
    <property type="nucleotide sequence ID" value="XM_022794938.1"/>
</dbReference>
<keyword evidence="6" id="KW-0472">Membrane</keyword>
<dbReference type="PANTHER" id="PTHR43899:SF13">
    <property type="entry name" value="RH59310P"/>
    <property type="match status" value="1"/>
</dbReference>
<reference evidence="7" key="1">
    <citation type="submission" date="2021-01" db="UniProtKB">
        <authorList>
            <consortium name="EnsemblMetazoa"/>
        </authorList>
    </citation>
    <scope>IDENTIFICATION</scope>
</reference>
<evidence type="ECO:0000256" key="4">
    <source>
        <dbReference type="ARBA" id="ARBA00023002"/>
    </source>
</evidence>